<evidence type="ECO:0000256" key="5">
    <source>
        <dbReference type="ARBA" id="ARBA00023136"/>
    </source>
</evidence>
<feature type="transmembrane region" description="Helical" evidence="6">
    <location>
        <begin position="354"/>
        <end position="376"/>
    </location>
</feature>
<dbReference type="InterPro" id="IPR011701">
    <property type="entry name" value="MFS"/>
</dbReference>
<protein>
    <submittedName>
        <fullName evidence="8">MFS transporter</fullName>
    </submittedName>
</protein>
<dbReference type="RefSeq" id="WP_377046481.1">
    <property type="nucleotide sequence ID" value="NZ_JBHLUN010000017.1"/>
</dbReference>
<evidence type="ECO:0000256" key="1">
    <source>
        <dbReference type="ARBA" id="ARBA00004141"/>
    </source>
</evidence>
<keyword evidence="4 6" id="KW-1133">Transmembrane helix</keyword>
<evidence type="ECO:0000313" key="8">
    <source>
        <dbReference type="EMBL" id="MFC0410727.1"/>
    </source>
</evidence>
<feature type="transmembrane region" description="Helical" evidence="6">
    <location>
        <begin position="17"/>
        <end position="34"/>
    </location>
</feature>
<evidence type="ECO:0000256" key="4">
    <source>
        <dbReference type="ARBA" id="ARBA00022989"/>
    </source>
</evidence>
<feature type="transmembrane region" description="Helical" evidence="6">
    <location>
        <begin position="260"/>
        <end position="282"/>
    </location>
</feature>
<dbReference type="PROSITE" id="PS50850">
    <property type="entry name" value="MFS"/>
    <property type="match status" value="1"/>
</dbReference>
<accession>A0ABV6JYB9</accession>
<feature type="transmembrane region" description="Helical" evidence="6">
    <location>
        <begin position="319"/>
        <end position="342"/>
    </location>
</feature>
<sequence length="421" mass="44699">MASATALRGEAVGRGRYKWSLVLMLWLVSFLNYADRNAITAVMPQLRQDFALDNVQLGLLSSAFLWVYAIAASFAGYLGDRFSRRLVILGGLVVWSLVTFVTPLAGGFGAFIVLRALTGLGEASYYPSGTALISDYHGPDTRSRALAIHQTAVFAGGGLGTLGAAWLAERYDWHAAYYTYGALGFVLAAVLWFTMRESPRAAQREAAAQGGASYRIVLTQPAALMLYGVFFCATFVSTGVTVWAPTFFRDVLQFSLTQASFYGALTINLAGFVAVLCSGAVADWAIRRTRMARFYVLAGGLFLAAICLAPFGFLATALPLAICLLLAGFFKGIFDGSIYAAMHDIVPPEARATAVGLMTTLGFIGAGIAPVAIGWLSESIGLGLALSLTAALYVVAVLLLLVSRGLVTRAMDAVARDAASH</sequence>
<dbReference type="PANTHER" id="PTHR23505:SF79">
    <property type="entry name" value="PROTEIN SPINSTER"/>
    <property type="match status" value="1"/>
</dbReference>
<name>A0ABV6JYB9_9PROT</name>
<dbReference type="EMBL" id="JBHLUN010000017">
    <property type="protein sequence ID" value="MFC0410727.1"/>
    <property type="molecule type" value="Genomic_DNA"/>
</dbReference>
<keyword evidence="9" id="KW-1185">Reference proteome</keyword>
<feature type="transmembrane region" description="Helical" evidence="6">
    <location>
        <begin position="382"/>
        <end position="402"/>
    </location>
</feature>
<dbReference type="InterPro" id="IPR020846">
    <property type="entry name" value="MFS_dom"/>
</dbReference>
<comment type="subcellular location">
    <subcellularLocation>
        <location evidence="1">Membrane</location>
        <topology evidence="1">Multi-pass membrane protein</topology>
    </subcellularLocation>
</comment>
<evidence type="ECO:0000256" key="6">
    <source>
        <dbReference type="SAM" id="Phobius"/>
    </source>
</evidence>
<keyword evidence="2" id="KW-0813">Transport</keyword>
<evidence type="ECO:0000256" key="3">
    <source>
        <dbReference type="ARBA" id="ARBA00022692"/>
    </source>
</evidence>
<dbReference type="Proteomes" id="UP001589865">
    <property type="component" value="Unassembled WGS sequence"/>
</dbReference>
<evidence type="ECO:0000313" key="9">
    <source>
        <dbReference type="Proteomes" id="UP001589865"/>
    </source>
</evidence>
<feature type="transmembrane region" description="Helical" evidence="6">
    <location>
        <begin position="86"/>
        <end position="114"/>
    </location>
</feature>
<gene>
    <name evidence="8" type="ORF">ACFFGY_20960</name>
</gene>
<keyword evidence="3 6" id="KW-0812">Transmembrane</keyword>
<dbReference type="Pfam" id="PF07690">
    <property type="entry name" value="MFS_1"/>
    <property type="match status" value="1"/>
</dbReference>
<dbReference type="InterPro" id="IPR044770">
    <property type="entry name" value="MFS_spinster-like"/>
</dbReference>
<feature type="transmembrane region" description="Helical" evidence="6">
    <location>
        <begin position="224"/>
        <end position="248"/>
    </location>
</feature>
<evidence type="ECO:0000259" key="7">
    <source>
        <dbReference type="PROSITE" id="PS50850"/>
    </source>
</evidence>
<dbReference type="PIRSF" id="PIRSF002808">
    <property type="entry name" value="Hexose_phosphate_transp"/>
    <property type="match status" value="1"/>
</dbReference>
<organism evidence="8 9">
    <name type="scientific">Roseomonas elaeocarpi</name>
    <dbReference type="NCBI Taxonomy" id="907779"/>
    <lineage>
        <taxon>Bacteria</taxon>
        <taxon>Pseudomonadati</taxon>
        <taxon>Pseudomonadota</taxon>
        <taxon>Alphaproteobacteria</taxon>
        <taxon>Acetobacterales</taxon>
        <taxon>Roseomonadaceae</taxon>
        <taxon>Roseomonas</taxon>
    </lineage>
</organism>
<evidence type="ECO:0000256" key="2">
    <source>
        <dbReference type="ARBA" id="ARBA00022448"/>
    </source>
</evidence>
<dbReference type="InterPro" id="IPR036259">
    <property type="entry name" value="MFS_trans_sf"/>
</dbReference>
<proteinExistence type="predicted"/>
<dbReference type="Gene3D" id="1.20.1250.20">
    <property type="entry name" value="MFS general substrate transporter like domains"/>
    <property type="match status" value="2"/>
</dbReference>
<keyword evidence="5 6" id="KW-0472">Membrane</keyword>
<feature type="domain" description="Major facilitator superfamily (MFS) profile" evidence="7">
    <location>
        <begin position="21"/>
        <end position="408"/>
    </location>
</feature>
<dbReference type="InterPro" id="IPR000849">
    <property type="entry name" value="Sugar_P_transporter"/>
</dbReference>
<feature type="transmembrane region" description="Helical" evidence="6">
    <location>
        <begin position="175"/>
        <end position="194"/>
    </location>
</feature>
<dbReference type="PANTHER" id="PTHR23505">
    <property type="entry name" value="SPINSTER"/>
    <property type="match status" value="1"/>
</dbReference>
<comment type="caution">
    <text evidence="8">The sequence shown here is derived from an EMBL/GenBank/DDBJ whole genome shotgun (WGS) entry which is preliminary data.</text>
</comment>
<feature type="transmembrane region" description="Helical" evidence="6">
    <location>
        <begin position="54"/>
        <end position="79"/>
    </location>
</feature>
<feature type="transmembrane region" description="Helical" evidence="6">
    <location>
        <begin position="294"/>
        <end position="313"/>
    </location>
</feature>
<dbReference type="SUPFAM" id="SSF103473">
    <property type="entry name" value="MFS general substrate transporter"/>
    <property type="match status" value="1"/>
</dbReference>
<reference evidence="8 9" key="1">
    <citation type="submission" date="2024-09" db="EMBL/GenBank/DDBJ databases">
        <authorList>
            <person name="Sun Q."/>
            <person name="Mori K."/>
        </authorList>
    </citation>
    <scope>NUCLEOTIDE SEQUENCE [LARGE SCALE GENOMIC DNA]</scope>
    <source>
        <strain evidence="8 9">TBRC 5777</strain>
    </source>
</reference>